<name>A0ABQ4KL68_9BACI</name>
<protein>
    <submittedName>
        <fullName evidence="1">Uncharacterized protein</fullName>
    </submittedName>
</protein>
<dbReference type="Proteomes" id="UP000679950">
    <property type="component" value="Unassembled WGS sequence"/>
</dbReference>
<comment type="caution">
    <text evidence="1">The sequence shown here is derived from an EMBL/GenBank/DDBJ whole genome shotgun (WGS) entry which is preliminary data.</text>
</comment>
<proteinExistence type="predicted"/>
<gene>
    <name evidence="1" type="ORF">J8TS2_29460</name>
</gene>
<keyword evidence="2" id="KW-1185">Reference proteome</keyword>
<dbReference type="EMBL" id="BORB01000027">
    <property type="protein sequence ID" value="GIN58627.1"/>
    <property type="molecule type" value="Genomic_DNA"/>
</dbReference>
<organism evidence="1 2">
    <name type="scientific">Lederbergia ruris</name>
    <dbReference type="NCBI Taxonomy" id="217495"/>
    <lineage>
        <taxon>Bacteria</taxon>
        <taxon>Bacillati</taxon>
        <taxon>Bacillota</taxon>
        <taxon>Bacilli</taxon>
        <taxon>Bacillales</taxon>
        <taxon>Bacillaceae</taxon>
        <taxon>Lederbergia</taxon>
    </lineage>
</organism>
<evidence type="ECO:0000313" key="2">
    <source>
        <dbReference type="Proteomes" id="UP000679950"/>
    </source>
</evidence>
<reference evidence="1 2" key="1">
    <citation type="submission" date="2021-03" db="EMBL/GenBank/DDBJ databases">
        <title>Antimicrobial resistance genes in bacteria isolated from Japanese honey, and their potential for conferring macrolide and lincosamide resistance in the American foulbrood pathogen Paenibacillus larvae.</title>
        <authorList>
            <person name="Okamoto M."/>
            <person name="Kumagai M."/>
            <person name="Kanamori H."/>
            <person name="Takamatsu D."/>
        </authorList>
    </citation>
    <scope>NUCLEOTIDE SEQUENCE [LARGE SCALE GENOMIC DNA]</scope>
    <source>
        <strain evidence="1 2">J8TS2</strain>
    </source>
</reference>
<evidence type="ECO:0000313" key="1">
    <source>
        <dbReference type="EMBL" id="GIN58627.1"/>
    </source>
</evidence>
<sequence>MNQNEKALKDITNYLTNKGIKSPYFLQSQKWAILSKEDIKKLNDHFEWVVEKARIRKNGSHE</sequence>
<dbReference type="RefSeq" id="WP_212966778.1">
    <property type="nucleotide sequence ID" value="NZ_BORB01000027.1"/>
</dbReference>
<accession>A0ABQ4KL68</accession>